<dbReference type="WBParaSite" id="ECPE_0000906801-mRNA-1">
    <property type="protein sequence ID" value="ECPE_0000906801-mRNA-1"/>
    <property type="gene ID" value="ECPE_0000906801"/>
</dbReference>
<organism evidence="3">
    <name type="scientific">Echinostoma caproni</name>
    <dbReference type="NCBI Taxonomy" id="27848"/>
    <lineage>
        <taxon>Eukaryota</taxon>
        <taxon>Metazoa</taxon>
        <taxon>Spiralia</taxon>
        <taxon>Lophotrochozoa</taxon>
        <taxon>Platyhelminthes</taxon>
        <taxon>Trematoda</taxon>
        <taxon>Digenea</taxon>
        <taxon>Plagiorchiida</taxon>
        <taxon>Echinostomata</taxon>
        <taxon>Echinostomatoidea</taxon>
        <taxon>Echinostomatidae</taxon>
        <taxon>Echinostoma</taxon>
    </lineage>
</organism>
<accession>A0A183AQ05</accession>
<dbReference type="AlphaFoldDB" id="A0A183AQ05"/>
<evidence type="ECO:0000313" key="1">
    <source>
        <dbReference type="EMBL" id="VDP84649.1"/>
    </source>
</evidence>
<dbReference type="PANTHER" id="PTHR33198:SF19">
    <property type="entry name" value="CCHC-TYPE DOMAIN-CONTAINING PROTEIN"/>
    <property type="match status" value="1"/>
</dbReference>
<evidence type="ECO:0000313" key="2">
    <source>
        <dbReference type="Proteomes" id="UP000272942"/>
    </source>
</evidence>
<dbReference type="EMBL" id="UZAN01046828">
    <property type="protein sequence ID" value="VDP84649.1"/>
    <property type="molecule type" value="Genomic_DNA"/>
</dbReference>
<name>A0A183AQ05_9TREM</name>
<evidence type="ECO:0000313" key="3">
    <source>
        <dbReference type="WBParaSite" id="ECPE_0000906801-mRNA-1"/>
    </source>
</evidence>
<sequence>MNSTPLEFLDLNCSARDIEDYFERFEIWWLTRSKSDEEKKSAFFLNAAGNNGYTLIKNWAYPSPPVSVPHDDLKSLLLQHVKPTNFEASERAKFHSMVRNPNQGIREFILDLLTQAAKCDFGDLLDMQLKDRFAK</sequence>
<gene>
    <name evidence="1" type="ORF">ECPE_LOCUS9040</name>
</gene>
<reference evidence="1 2" key="2">
    <citation type="submission" date="2018-11" db="EMBL/GenBank/DDBJ databases">
        <authorList>
            <consortium name="Pathogen Informatics"/>
        </authorList>
    </citation>
    <scope>NUCLEOTIDE SEQUENCE [LARGE SCALE GENOMIC DNA]</scope>
    <source>
        <strain evidence="1 2">Egypt</strain>
    </source>
</reference>
<dbReference type="PANTHER" id="PTHR33198">
    <property type="entry name" value="ANK_REP_REGION DOMAIN-CONTAINING PROTEIN-RELATED"/>
    <property type="match status" value="1"/>
</dbReference>
<reference evidence="3" key="1">
    <citation type="submission" date="2016-06" db="UniProtKB">
        <authorList>
            <consortium name="WormBaseParasite"/>
        </authorList>
    </citation>
    <scope>IDENTIFICATION</scope>
</reference>
<protein>
    <submittedName>
        <fullName evidence="3">Retrotransposon gag domain-containing protein</fullName>
    </submittedName>
</protein>
<dbReference type="OrthoDB" id="6772952at2759"/>
<dbReference type="Proteomes" id="UP000272942">
    <property type="component" value="Unassembled WGS sequence"/>
</dbReference>
<keyword evidence="2" id="KW-1185">Reference proteome</keyword>
<proteinExistence type="predicted"/>